<feature type="region of interest" description="Disordered" evidence="1">
    <location>
        <begin position="299"/>
        <end position="318"/>
    </location>
</feature>
<evidence type="ECO:0000313" key="2">
    <source>
        <dbReference type="EMBL" id="MBB5896110.1"/>
    </source>
</evidence>
<gene>
    <name evidence="2" type="ORF">BJ998_007306</name>
</gene>
<accession>A0A7W9KP89</accession>
<organism evidence="2 3">
    <name type="scientific">Kutzneria kofuensis</name>
    <dbReference type="NCBI Taxonomy" id="103725"/>
    <lineage>
        <taxon>Bacteria</taxon>
        <taxon>Bacillati</taxon>
        <taxon>Actinomycetota</taxon>
        <taxon>Actinomycetes</taxon>
        <taxon>Pseudonocardiales</taxon>
        <taxon>Pseudonocardiaceae</taxon>
        <taxon>Kutzneria</taxon>
    </lineage>
</organism>
<dbReference type="EMBL" id="JACHIR010000001">
    <property type="protein sequence ID" value="MBB5896110.1"/>
    <property type="molecule type" value="Genomic_DNA"/>
</dbReference>
<name>A0A7W9KP89_9PSEU</name>
<evidence type="ECO:0000256" key="1">
    <source>
        <dbReference type="SAM" id="MobiDB-lite"/>
    </source>
</evidence>
<protein>
    <submittedName>
        <fullName evidence="2">Uncharacterized protein</fullName>
    </submittedName>
</protein>
<keyword evidence="3" id="KW-1185">Reference proteome</keyword>
<sequence length="364" mass="39168">MADLLPVLWLCGPPGVGKSTVAWELFSGLPGAGHIDIDQVGMCYPTIPSDPDRTLLEARVLGRAVANFRAAGASCLVVSGYINSRRGIHTEHLPHAALSVLRLRCDQPELRRRLETRARPGEQRELALREADVLDRSGLPYPCLDTTRLTAAEVLASVRGRWPAHPVRQPGPWPEPEPTPGEVLWLCGATAVGKSTVGWEVAQSLWRAGYVTGFVDLQQIGFLRSAPGLGPGNHRLKAANLAAVWQNFHAQGARRLVVVGSVGQAGELRHYAEALPAATVALYRLHAGPDQLLERIRRRGAGDGPPVAGDDLRGQPPAALDRAHQAAVAQAEALERSGIGDIRVDTDGRTVDDLAEEIARSRGW</sequence>
<evidence type="ECO:0000313" key="3">
    <source>
        <dbReference type="Proteomes" id="UP000585638"/>
    </source>
</evidence>
<dbReference type="Proteomes" id="UP000585638">
    <property type="component" value="Unassembled WGS sequence"/>
</dbReference>
<dbReference type="Gene3D" id="3.40.50.300">
    <property type="entry name" value="P-loop containing nucleotide triphosphate hydrolases"/>
    <property type="match status" value="2"/>
</dbReference>
<reference evidence="2 3" key="1">
    <citation type="submission" date="2020-08" db="EMBL/GenBank/DDBJ databases">
        <title>Sequencing the genomes of 1000 actinobacteria strains.</title>
        <authorList>
            <person name="Klenk H.-P."/>
        </authorList>
    </citation>
    <scope>NUCLEOTIDE SEQUENCE [LARGE SCALE GENOMIC DNA]</scope>
    <source>
        <strain evidence="2 3">DSM 43851</strain>
    </source>
</reference>
<dbReference type="SUPFAM" id="SSF52540">
    <property type="entry name" value="P-loop containing nucleoside triphosphate hydrolases"/>
    <property type="match status" value="2"/>
</dbReference>
<comment type="caution">
    <text evidence="2">The sequence shown here is derived from an EMBL/GenBank/DDBJ whole genome shotgun (WGS) entry which is preliminary data.</text>
</comment>
<dbReference type="AlphaFoldDB" id="A0A7W9KP89"/>
<dbReference type="Pfam" id="PF13238">
    <property type="entry name" value="AAA_18"/>
    <property type="match status" value="1"/>
</dbReference>
<proteinExistence type="predicted"/>
<dbReference type="RefSeq" id="WP_221338244.1">
    <property type="nucleotide sequence ID" value="NZ_BAAAWY010000023.1"/>
</dbReference>
<dbReference type="InterPro" id="IPR027417">
    <property type="entry name" value="P-loop_NTPase"/>
</dbReference>